<evidence type="ECO:0000313" key="2">
    <source>
        <dbReference type="Proteomes" id="UP000489600"/>
    </source>
</evidence>
<keyword evidence="2" id="KW-1185">Reference proteome</keyword>
<proteinExistence type="predicted"/>
<dbReference type="AlphaFoldDB" id="A0A565BT06"/>
<dbReference type="EMBL" id="CABITT030000005">
    <property type="protein sequence ID" value="VVB04513.1"/>
    <property type="molecule type" value="Genomic_DNA"/>
</dbReference>
<comment type="caution">
    <text evidence="1">The sequence shown here is derived from an EMBL/GenBank/DDBJ whole genome shotgun (WGS) entry which is preliminary data.</text>
</comment>
<dbReference type="Proteomes" id="UP000489600">
    <property type="component" value="Unassembled WGS sequence"/>
</dbReference>
<reference evidence="1" key="1">
    <citation type="submission" date="2019-07" db="EMBL/GenBank/DDBJ databases">
        <authorList>
            <person name="Dittberner H."/>
        </authorList>
    </citation>
    <scope>NUCLEOTIDE SEQUENCE [LARGE SCALE GENOMIC DNA]</scope>
</reference>
<evidence type="ECO:0000313" key="1">
    <source>
        <dbReference type="EMBL" id="VVB04513.1"/>
    </source>
</evidence>
<protein>
    <submittedName>
        <fullName evidence="1">Uncharacterized protein</fullName>
    </submittedName>
</protein>
<sequence length="65" mass="7057">MATHVLASFLTQANALFRKNLTYQGTTSEAGNTNHLDPGIYSDLPIYNIQPQCTPPNTTLSLSFG</sequence>
<name>A0A565BT06_9BRAS</name>
<gene>
    <name evidence="1" type="ORF">ANE_LOCUS14957</name>
</gene>
<accession>A0A565BT06</accession>
<organism evidence="1 2">
    <name type="scientific">Arabis nemorensis</name>
    <dbReference type="NCBI Taxonomy" id="586526"/>
    <lineage>
        <taxon>Eukaryota</taxon>
        <taxon>Viridiplantae</taxon>
        <taxon>Streptophyta</taxon>
        <taxon>Embryophyta</taxon>
        <taxon>Tracheophyta</taxon>
        <taxon>Spermatophyta</taxon>
        <taxon>Magnoliopsida</taxon>
        <taxon>eudicotyledons</taxon>
        <taxon>Gunneridae</taxon>
        <taxon>Pentapetalae</taxon>
        <taxon>rosids</taxon>
        <taxon>malvids</taxon>
        <taxon>Brassicales</taxon>
        <taxon>Brassicaceae</taxon>
        <taxon>Arabideae</taxon>
        <taxon>Arabis</taxon>
    </lineage>
</organism>